<organism evidence="1">
    <name type="scientific">freshwater metagenome</name>
    <dbReference type="NCBI Taxonomy" id="449393"/>
    <lineage>
        <taxon>unclassified sequences</taxon>
        <taxon>metagenomes</taxon>
        <taxon>ecological metagenomes</taxon>
    </lineage>
</organism>
<evidence type="ECO:0000313" key="1">
    <source>
        <dbReference type="EMBL" id="CAB4685941.1"/>
    </source>
</evidence>
<accession>A0A6J6NGX3</accession>
<proteinExistence type="predicted"/>
<sequence>MRASGGPGAPADHIVGYLFVQAEDLEAAQAFLPGNPVFEAGGTVEFRELVED</sequence>
<dbReference type="EMBL" id="CAEZXP010000001">
    <property type="protein sequence ID" value="CAB4685941.1"/>
    <property type="molecule type" value="Genomic_DNA"/>
</dbReference>
<name>A0A6J6NGX3_9ZZZZ</name>
<gene>
    <name evidence="1" type="ORF">UFOPK2399_00286</name>
</gene>
<dbReference type="AlphaFoldDB" id="A0A6J6NGX3"/>
<reference evidence="1" key="1">
    <citation type="submission" date="2020-05" db="EMBL/GenBank/DDBJ databases">
        <authorList>
            <person name="Chiriac C."/>
            <person name="Salcher M."/>
            <person name="Ghai R."/>
            <person name="Kavagutti S V."/>
        </authorList>
    </citation>
    <scope>NUCLEOTIDE SEQUENCE</scope>
</reference>
<protein>
    <submittedName>
        <fullName evidence="1">Unannotated protein</fullName>
    </submittedName>
</protein>